<feature type="compositionally biased region" description="Low complexity" evidence="1">
    <location>
        <begin position="56"/>
        <end position="69"/>
    </location>
</feature>
<organism evidence="2 3">
    <name type="scientific">Dendrobium nobile</name>
    <name type="common">Orchid</name>
    <dbReference type="NCBI Taxonomy" id="94219"/>
    <lineage>
        <taxon>Eukaryota</taxon>
        <taxon>Viridiplantae</taxon>
        <taxon>Streptophyta</taxon>
        <taxon>Embryophyta</taxon>
        <taxon>Tracheophyta</taxon>
        <taxon>Spermatophyta</taxon>
        <taxon>Magnoliopsida</taxon>
        <taxon>Liliopsida</taxon>
        <taxon>Asparagales</taxon>
        <taxon>Orchidaceae</taxon>
        <taxon>Epidendroideae</taxon>
        <taxon>Malaxideae</taxon>
        <taxon>Dendrobiinae</taxon>
        <taxon>Dendrobium</taxon>
    </lineage>
</organism>
<evidence type="ECO:0000313" key="3">
    <source>
        <dbReference type="Proteomes" id="UP000829196"/>
    </source>
</evidence>
<comment type="caution">
    <text evidence="2">The sequence shown here is derived from an EMBL/GenBank/DDBJ whole genome shotgun (WGS) entry which is preliminary data.</text>
</comment>
<protein>
    <submittedName>
        <fullName evidence="2">Uncharacterized protein</fullName>
    </submittedName>
</protein>
<feature type="region of interest" description="Disordered" evidence="1">
    <location>
        <begin position="17"/>
        <end position="84"/>
    </location>
</feature>
<feature type="compositionally biased region" description="Polar residues" evidence="1">
    <location>
        <begin position="17"/>
        <end position="27"/>
    </location>
</feature>
<proteinExistence type="predicted"/>
<accession>A0A8T3BRD1</accession>
<evidence type="ECO:0000313" key="2">
    <source>
        <dbReference type="EMBL" id="KAI0519775.1"/>
    </source>
</evidence>
<dbReference type="Proteomes" id="UP000829196">
    <property type="component" value="Unassembled WGS sequence"/>
</dbReference>
<sequence>MACSNLIIEAPLSSESVEIESGTSKNISGDPKNVEIGPFGTKIGPKNGLGGRSGRTGRPATAAAAGTAGRHLDTRAARLGRPTRLRPAWAAPAARLGRACGPRCSPRGGLLGRATARAAARAAARVAARLGRLSPHGQPVWKVPTASFERTDGSVWPTDLVGPTCAKN</sequence>
<keyword evidence="3" id="KW-1185">Reference proteome</keyword>
<name>A0A8T3BRD1_DENNO</name>
<dbReference type="AlphaFoldDB" id="A0A8T3BRD1"/>
<evidence type="ECO:0000256" key="1">
    <source>
        <dbReference type="SAM" id="MobiDB-lite"/>
    </source>
</evidence>
<dbReference type="EMBL" id="JAGYWB010000006">
    <property type="protein sequence ID" value="KAI0519775.1"/>
    <property type="molecule type" value="Genomic_DNA"/>
</dbReference>
<reference evidence="2" key="1">
    <citation type="journal article" date="2022" name="Front. Genet.">
        <title>Chromosome-Scale Assembly of the Dendrobium nobile Genome Provides Insights Into the Molecular Mechanism of the Biosynthesis of the Medicinal Active Ingredient of Dendrobium.</title>
        <authorList>
            <person name="Xu Q."/>
            <person name="Niu S.-C."/>
            <person name="Li K.-L."/>
            <person name="Zheng P.-J."/>
            <person name="Zhang X.-J."/>
            <person name="Jia Y."/>
            <person name="Liu Y."/>
            <person name="Niu Y.-X."/>
            <person name="Yu L.-H."/>
            <person name="Chen D.-F."/>
            <person name="Zhang G.-Q."/>
        </authorList>
    </citation>
    <scope>NUCLEOTIDE SEQUENCE</scope>
    <source>
        <tissue evidence="2">Leaf</tissue>
    </source>
</reference>
<gene>
    <name evidence="2" type="ORF">KFK09_007236</name>
</gene>